<dbReference type="InterPro" id="IPR030390">
    <property type="entry name" value="MeTrfase_TrmA_AS"/>
</dbReference>
<feature type="binding site" evidence="6">
    <location>
        <position position="304"/>
    </location>
    <ligand>
        <name>S-adenosyl-L-methionine</name>
        <dbReference type="ChEBI" id="CHEBI:59789"/>
    </ligand>
</feature>
<keyword evidence="1" id="KW-0004">4Fe-4S</keyword>
<keyword evidence="1" id="KW-0408">Iron</keyword>
<dbReference type="InterPro" id="IPR002792">
    <property type="entry name" value="TRAM_dom"/>
</dbReference>
<dbReference type="SUPFAM" id="SSF50249">
    <property type="entry name" value="Nucleic acid-binding proteins"/>
    <property type="match status" value="1"/>
</dbReference>
<dbReference type="EMBL" id="CP053923">
    <property type="protein sequence ID" value="QNT71120.1"/>
    <property type="molecule type" value="Genomic_DNA"/>
</dbReference>
<evidence type="ECO:0000256" key="2">
    <source>
        <dbReference type="ARBA" id="ARBA00022603"/>
    </source>
</evidence>
<evidence type="ECO:0000256" key="4">
    <source>
        <dbReference type="ARBA" id="ARBA00022691"/>
    </source>
</evidence>
<dbReference type="InterPro" id="IPR010280">
    <property type="entry name" value="U5_MeTrfase_fam"/>
</dbReference>
<evidence type="ECO:0000256" key="5">
    <source>
        <dbReference type="ARBA" id="ARBA00023014"/>
    </source>
</evidence>
<protein>
    <submittedName>
        <fullName evidence="9">Class I SAM-dependent RNA methyltransferase</fullName>
    </submittedName>
</protein>
<proteinExistence type="inferred from homology"/>
<evidence type="ECO:0000313" key="9">
    <source>
        <dbReference type="EMBL" id="QNT71120.1"/>
    </source>
</evidence>
<feature type="active site" description="Nucleophile" evidence="6">
    <location>
        <position position="375"/>
    </location>
</feature>
<keyword evidence="2 6" id="KW-0489">Methyltransferase</keyword>
<gene>
    <name evidence="9" type="ORF">HQ394_04140</name>
</gene>
<dbReference type="AlphaFoldDB" id="A0A7H1N5Y4"/>
<evidence type="ECO:0000313" key="10">
    <source>
        <dbReference type="Proteomes" id="UP000516369"/>
    </source>
</evidence>
<reference evidence="9 10" key="1">
    <citation type="submission" date="2020-05" db="EMBL/GenBank/DDBJ databases">
        <title>Complete closed genome sequence of Defluviicoccus vanus.</title>
        <authorList>
            <person name="Bessarab I."/>
            <person name="Arumugam K."/>
            <person name="Maszenan A.M."/>
            <person name="Seviour R.J."/>
            <person name="Williams R.B."/>
        </authorList>
    </citation>
    <scope>NUCLEOTIDE SEQUENCE [LARGE SCALE GENOMIC DNA]</scope>
    <source>
        <strain evidence="9 10">Ben 114</strain>
    </source>
</reference>
<evidence type="ECO:0000259" key="8">
    <source>
        <dbReference type="PROSITE" id="PS50926"/>
    </source>
</evidence>
<dbReference type="PROSITE" id="PS50926">
    <property type="entry name" value="TRAM"/>
    <property type="match status" value="1"/>
</dbReference>
<dbReference type="Gene3D" id="2.40.50.1070">
    <property type="match status" value="1"/>
</dbReference>
<dbReference type="KEGG" id="dvn:HQ394_04140"/>
<evidence type="ECO:0000256" key="1">
    <source>
        <dbReference type="ARBA" id="ARBA00022485"/>
    </source>
</evidence>
<dbReference type="SUPFAM" id="SSF53335">
    <property type="entry name" value="S-adenosyl-L-methionine-dependent methyltransferases"/>
    <property type="match status" value="1"/>
</dbReference>
<accession>A0A7H1N5Y4</accession>
<keyword evidence="10" id="KW-1185">Reference proteome</keyword>
<dbReference type="InterPro" id="IPR029063">
    <property type="entry name" value="SAM-dependent_MTases_sf"/>
</dbReference>
<keyword evidence="5" id="KW-0411">Iron-sulfur</keyword>
<organism evidence="9 10">
    <name type="scientific">Defluviicoccus vanus</name>
    <dbReference type="NCBI Taxonomy" id="111831"/>
    <lineage>
        <taxon>Bacteria</taxon>
        <taxon>Pseudomonadati</taxon>
        <taxon>Pseudomonadota</taxon>
        <taxon>Alphaproteobacteria</taxon>
        <taxon>Rhodospirillales</taxon>
        <taxon>Rhodospirillaceae</taxon>
        <taxon>Defluviicoccus</taxon>
    </lineage>
</organism>
<dbReference type="Gene3D" id="3.40.50.150">
    <property type="entry name" value="Vaccinia Virus protein VP39"/>
    <property type="match status" value="1"/>
</dbReference>
<feature type="domain" description="TRAM" evidence="8">
    <location>
        <begin position="1"/>
        <end position="52"/>
    </location>
</feature>
<evidence type="ECO:0000256" key="6">
    <source>
        <dbReference type="PROSITE-ProRule" id="PRU01024"/>
    </source>
</evidence>
<keyword evidence="1" id="KW-0479">Metal-binding</keyword>
<dbReference type="InterPro" id="IPR012340">
    <property type="entry name" value="NA-bd_OB-fold"/>
</dbReference>
<dbReference type="GO" id="GO:0070041">
    <property type="term" value="F:rRNA (uridine-C5-)-methyltransferase activity"/>
    <property type="evidence" value="ECO:0007669"/>
    <property type="project" value="TreeGrafter"/>
</dbReference>
<comment type="similarity">
    <text evidence="6">Belongs to the class I-like SAM-binding methyltransferase superfamily. RNA M5U methyltransferase family.</text>
</comment>
<sequence>MEVTVTRIGAQGDGIADGDRGRLYIPLTVPGDRLRVRALSRHGDGFAAELIQVLDPGPGRSAPPCPHFGHCGGCSLQHLTAEAYRRWLLDRLTEPLARVGLADAAIAPLLQTQPRSRRRATFSALRPGAAAGAIVGFQVSRGHAIVDLSDCHVLVPAMMPLLPALRSLFAGILLPRQRIDVAVTAADTGLDVVVGWPASPDLALRETLASFAENADLARLSVLVGDGPVEPIVGRRGVGVRFGRTVVSLPAGGFLQASREGEAALVAAIRAAAEGRRSAADLFAGAGAFTFPLAEAGIRVHAVDADRAAIAALTAAAGGLPQVNAEVRDLFARPLRADELNCFEMVIFDPPRAGARAQAEQLAGSKVTVVVAVSCNPQTFARDARILVDGGYRLDSVTPVDQFLWSAHLELVAVFRR</sequence>
<keyword evidence="4 6" id="KW-0949">S-adenosyl-L-methionine</keyword>
<name>A0A7H1N5Y4_9PROT</name>
<feature type="binding site" evidence="6">
    <location>
        <position position="256"/>
    </location>
    <ligand>
        <name>S-adenosyl-L-methionine</name>
        <dbReference type="ChEBI" id="CHEBI:59789"/>
    </ligand>
</feature>
<dbReference type="Proteomes" id="UP000516369">
    <property type="component" value="Chromosome"/>
</dbReference>
<keyword evidence="3 6" id="KW-0808">Transferase</keyword>
<evidence type="ECO:0000256" key="7">
    <source>
        <dbReference type="PROSITE-ProRule" id="PRU10015"/>
    </source>
</evidence>
<feature type="active site" evidence="7">
    <location>
        <position position="375"/>
    </location>
</feature>
<dbReference type="PROSITE" id="PS51687">
    <property type="entry name" value="SAM_MT_RNA_M5U"/>
    <property type="match status" value="1"/>
</dbReference>
<dbReference type="CDD" id="cd02440">
    <property type="entry name" value="AdoMet_MTases"/>
    <property type="match status" value="1"/>
</dbReference>
<dbReference type="GO" id="GO:0051539">
    <property type="term" value="F:4 iron, 4 sulfur cluster binding"/>
    <property type="evidence" value="ECO:0007669"/>
    <property type="project" value="UniProtKB-KW"/>
</dbReference>
<feature type="binding site" evidence="6">
    <location>
        <position position="349"/>
    </location>
    <ligand>
        <name>S-adenosyl-L-methionine</name>
        <dbReference type="ChEBI" id="CHEBI:59789"/>
    </ligand>
</feature>
<feature type="binding site" evidence="6">
    <location>
        <position position="283"/>
    </location>
    <ligand>
        <name>S-adenosyl-L-methionine</name>
        <dbReference type="ChEBI" id="CHEBI:59789"/>
    </ligand>
</feature>
<evidence type="ECO:0000256" key="3">
    <source>
        <dbReference type="ARBA" id="ARBA00022679"/>
    </source>
</evidence>
<dbReference type="Pfam" id="PF05958">
    <property type="entry name" value="tRNA_U5-meth_tr"/>
    <property type="match status" value="1"/>
</dbReference>
<dbReference type="Gene3D" id="2.40.50.140">
    <property type="entry name" value="Nucleic acid-binding proteins"/>
    <property type="match status" value="1"/>
</dbReference>
<dbReference type="PANTHER" id="PTHR11061:SF49">
    <property type="entry name" value="23S RRNA (URACIL(1939)-C(5))-METHYLTRANSFERASE RLMD"/>
    <property type="match status" value="1"/>
</dbReference>
<dbReference type="PROSITE" id="PS01230">
    <property type="entry name" value="TRMA_1"/>
    <property type="match status" value="1"/>
</dbReference>
<dbReference type="GO" id="GO:0070475">
    <property type="term" value="P:rRNA base methylation"/>
    <property type="evidence" value="ECO:0007669"/>
    <property type="project" value="TreeGrafter"/>
</dbReference>
<dbReference type="PANTHER" id="PTHR11061">
    <property type="entry name" value="RNA M5U METHYLTRANSFERASE"/>
    <property type="match status" value="1"/>
</dbReference>